<gene>
    <name evidence="2" type="ORF">PQO03_19045</name>
</gene>
<proteinExistence type="predicted"/>
<organism evidence="2 3">
    <name type="scientific">Lentisphaera profundi</name>
    <dbReference type="NCBI Taxonomy" id="1658616"/>
    <lineage>
        <taxon>Bacteria</taxon>
        <taxon>Pseudomonadati</taxon>
        <taxon>Lentisphaerota</taxon>
        <taxon>Lentisphaeria</taxon>
        <taxon>Lentisphaerales</taxon>
        <taxon>Lentisphaeraceae</taxon>
        <taxon>Lentisphaera</taxon>
    </lineage>
</organism>
<dbReference type="RefSeq" id="WP_274152612.1">
    <property type="nucleotide sequence ID" value="NZ_CP117812.1"/>
</dbReference>
<keyword evidence="3" id="KW-1185">Reference proteome</keyword>
<keyword evidence="1" id="KW-0472">Membrane</keyword>
<name>A0ABY7VUN6_9BACT</name>
<accession>A0ABY7VUN6</accession>
<evidence type="ECO:0000256" key="1">
    <source>
        <dbReference type="SAM" id="Phobius"/>
    </source>
</evidence>
<reference evidence="2 3" key="1">
    <citation type="submission" date="2023-02" db="EMBL/GenBank/DDBJ databases">
        <title>Genome sequence of Lentisphaera profundi SAORIC-696.</title>
        <authorList>
            <person name="Kim e."/>
            <person name="Cho J.-C."/>
            <person name="Choi A."/>
            <person name="Kang I."/>
        </authorList>
    </citation>
    <scope>NUCLEOTIDE SEQUENCE [LARGE SCALE GENOMIC DNA]</scope>
    <source>
        <strain evidence="2 3">SAORIC-696</strain>
    </source>
</reference>
<dbReference type="InterPro" id="IPR029044">
    <property type="entry name" value="Nucleotide-diphossugar_trans"/>
</dbReference>
<feature type="transmembrane region" description="Helical" evidence="1">
    <location>
        <begin position="183"/>
        <end position="202"/>
    </location>
</feature>
<sequence length="248" mass="29176">MYLFLQRFIYKAEMNYCGSIVNPIGCAVGYKRKYLQNIFDEYEPILGDDLTDSEDIFIGFALAEEGYRNVHISDVESRTIEPECQNVPKQVMMWSSSFLKSCYYFDSLLYSIFKFTKRHPLKGNKKHDEVSAEGICSNSHSDDGHEYTRLYGRDIGVIIFTGLCEKLAFPIVFLITYQMWEPLILTMIGEALISTTILVFCIKKKRVKMFFEALLITPIRYLMMLFDIVVMFRFARDIWISKERHWRK</sequence>
<keyword evidence="1" id="KW-1133">Transmembrane helix</keyword>
<keyword evidence="1" id="KW-0812">Transmembrane</keyword>
<dbReference type="SUPFAM" id="SSF53448">
    <property type="entry name" value="Nucleotide-diphospho-sugar transferases"/>
    <property type="match status" value="1"/>
</dbReference>
<dbReference type="Proteomes" id="UP001214250">
    <property type="component" value="Chromosome 2"/>
</dbReference>
<dbReference type="EMBL" id="CP117812">
    <property type="protein sequence ID" value="WDE97926.1"/>
    <property type="molecule type" value="Genomic_DNA"/>
</dbReference>
<evidence type="ECO:0008006" key="4">
    <source>
        <dbReference type="Google" id="ProtNLM"/>
    </source>
</evidence>
<feature type="transmembrane region" description="Helical" evidence="1">
    <location>
        <begin position="214"/>
        <end position="235"/>
    </location>
</feature>
<evidence type="ECO:0000313" key="3">
    <source>
        <dbReference type="Proteomes" id="UP001214250"/>
    </source>
</evidence>
<evidence type="ECO:0000313" key="2">
    <source>
        <dbReference type="EMBL" id="WDE97926.1"/>
    </source>
</evidence>
<protein>
    <recommendedName>
        <fullName evidence="4">Glycosyltransferase 2-like domain-containing protein</fullName>
    </recommendedName>
</protein>
<feature type="transmembrane region" description="Helical" evidence="1">
    <location>
        <begin position="155"/>
        <end position="177"/>
    </location>
</feature>